<evidence type="ECO:0000313" key="11">
    <source>
        <dbReference type="EMBL" id="MCA9378812.1"/>
    </source>
</evidence>
<dbReference type="GO" id="GO:0035269">
    <property type="term" value="P:protein O-linked glycosylation via mannose"/>
    <property type="evidence" value="ECO:0007669"/>
    <property type="project" value="TreeGrafter"/>
</dbReference>
<dbReference type="GO" id="GO:0000271">
    <property type="term" value="P:polysaccharide biosynthetic process"/>
    <property type="evidence" value="ECO:0007669"/>
    <property type="project" value="InterPro"/>
</dbReference>
<evidence type="ECO:0000256" key="1">
    <source>
        <dbReference type="ARBA" id="ARBA00004141"/>
    </source>
</evidence>
<evidence type="ECO:0000313" key="12">
    <source>
        <dbReference type="Proteomes" id="UP000760819"/>
    </source>
</evidence>
<dbReference type="InterPro" id="IPR039528">
    <property type="entry name" value="DPM1-like"/>
</dbReference>
<feature type="transmembrane region" description="Helical" evidence="8">
    <location>
        <begin position="176"/>
        <end position="201"/>
    </location>
</feature>
<dbReference type="Proteomes" id="UP000760819">
    <property type="component" value="Unassembled WGS sequence"/>
</dbReference>
<dbReference type="InterPro" id="IPR001173">
    <property type="entry name" value="Glyco_trans_2-like"/>
</dbReference>
<dbReference type="GO" id="GO:0004582">
    <property type="term" value="F:dolichyl-phosphate beta-D-mannosyltransferase activity"/>
    <property type="evidence" value="ECO:0007669"/>
    <property type="project" value="InterPro"/>
</dbReference>
<feature type="non-terminal residue" evidence="11">
    <location>
        <position position="1"/>
    </location>
</feature>
<feature type="transmembrane region" description="Helical" evidence="8">
    <location>
        <begin position="151"/>
        <end position="170"/>
    </location>
</feature>
<dbReference type="Pfam" id="PF04138">
    <property type="entry name" value="GtrA_DPMS_TM"/>
    <property type="match status" value="1"/>
</dbReference>
<evidence type="ECO:0000256" key="2">
    <source>
        <dbReference type="ARBA" id="ARBA00006739"/>
    </source>
</evidence>
<dbReference type="AlphaFoldDB" id="A0A955KYJ2"/>
<dbReference type="GO" id="GO:0006506">
    <property type="term" value="P:GPI anchor biosynthetic process"/>
    <property type="evidence" value="ECO:0007669"/>
    <property type="project" value="TreeGrafter"/>
</dbReference>
<dbReference type="Pfam" id="PF00535">
    <property type="entry name" value="Glycos_transf_2"/>
    <property type="match status" value="1"/>
</dbReference>
<comment type="caution">
    <text evidence="11">The sequence shown here is derived from an EMBL/GenBank/DDBJ whole genome shotgun (WGS) entry which is preliminary data.</text>
</comment>
<keyword evidence="7 8" id="KW-0472">Membrane</keyword>
<comment type="similarity">
    <text evidence="2">Belongs to the glycosyltransferase 2 family.</text>
</comment>
<dbReference type="GO" id="GO:0006488">
    <property type="term" value="P:dolichol-linked oligosaccharide biosynthetic process"/>
    <property type="evidence" value="ECO:0007669"/>
    <property type="project" value="TreeGrafter"/>
</dbReference>
<comment type="subcellular location">
    <subcellularLocation>
        <location evidence="1">Membrane</location>
        <topology evidence="1">Multi-pass membrane protein</topology>
    </subcellularLocation>
</comment>
<keyword evidence="3" id="KW-0328">Glycosyltransferase</keyword>
<reference evidence="11" key="1">
    <citation type="submission" date="2020-04" db="EMBL/GenBank/DDBJ databases">
        <authorList>
            <person name="Zhang T."/>
        </authorList>
    </citation>
    <scope>NUCLEOTIDE SEQUENCE</scope>
    <source>
        <strain evidence="11">HKST-UBA12</strain>
    </source>
</reference>
<dbReference type="SUPFAM" id="SSF53448">
    <property type="entry name" value="Nucleotide-diphospho-sugar transferases"/>
    <property type="match status" value="1"/>
</dbReference>
<feature type="transmembrane region" description="Helical" evidence="8">
    <location>
        <begin position="240"/>
        <end position="259"/>
    </location>
</feature>
<evidence type="ECO:0000256" key="3">
    <source>
        <dbReference type="ARBA" id="ARBA00022676"/>
    </source>
</evidence>
<evidence type="ECO:0000256" key="6">
    <source>
        <dbReference type="ARBA" id="ARBA00022989"/>
    </source>
</evidence>
<dbReference type="PANTHER" id="PTHR43398:SF1">
    <property type="entry name" value="DOLICHOL-PHOSPHATE MANNOSYLTRANSFERASE SUBUNIT 1"/>
    <property type="match status" value="1"/>
</dbReference>
<proteinExistence type="inferred from homology"/>
<gene>
    <name evidence="11" type="ORF">KC640_00125</name>
</gene>
<evidence type="ECO:0000259" key="10">
    <source>
        <dbReference type="Pfam" id="PF04138"/>
    </source>
</evidence>
<evidence type="ECO:0000256" key="8">
    <source>
        <dbReference type="SAM" id="Phobius"/>
    </source>
</evidence>
<keyword evidence="4" id="KW-0808">Transferase</keyword>
<dbReference type="EMBL" id="JAGQLI010000010">
    <property type="protein sequence ID" value="MCA9378812.1"/>
    <property type="molecule type" value="Genomic_DNA"/>
</dbReference>
<evidence type="ECO:0000259" key="9">
    <source>
        <dbReference type="Pfam" id="PF00535"/>
    </source>
</evidence>
<accession>A0A955KYJ2</accession>
<dbReference type="Gene3D" id="3.90.550.10">
    <property type="entry name" value="Spore Coat Polysaccharide Biosynthesis Protein SpsA, Chain A"/>
    <property type="match status" value="1"/>
</dbReference>
<keyword evidence="6 8" id="KW-1133">Transmembrane helix</keyword>
<reference evidence="11" key="2">
    <citation type="journal article" date="2021" name="Microbiome">
        <title>Successional dynamics and alternative stable states in a saline activated sludge microbial community over 9 years.</title>
        <authorList>
            <person name="Wang Y."/>
            <person name="Ye J."/>
            <person name="Ju F."/>
            <person name="Liu L."/>
            <person name="Boyd J.A."/>
            <person name="Deng Y."/>
            <person name="Parks D.H."/>
            <person name="Jiang X."/>
            <person name="Yin X."/>
            <person name="Woodcroft B.J."/>
            <person name="Tyson G.W."/>
            <person name="Hugenholtz P."/>
            <person name="Polz M.F."/>
            <person name="Zhang T."/>
        </authorList>
    </citation>
    <scope>NUCLEOTIDE SEQUENCE</scope>
    <source>
        <strain evidence="11">HKST-UBA12</strain>
    </source>
</reference>
<evidence type="ECO:0000256" key="7">
    <source>
        <dbReference type="ARBA" id="ARBA00023136"/>
    </source>
</evidence>
<feature type="domain" description="GtrA/DPMS transmembrane" evidence="10">
    <location>
        <begin position="150"/>
        <end position="265"/>
    </location>
</feature>
<organism evidence="11 12">
    <name type="scientific">Candidatus Dojkabacteria bacterium</name>
    <dbReference type="NCBI Taxonomy" id="2099670"/>
    <lineage>
        <taxon>Bacteria</taxon>
        <taxon>Candidatus Dojkabacteria</taxon>
    </lineage>
</organism>
<sequence>VLGVMDADLSHPPARLPRLFVAIGAGADIAIGSRYIRGGKIVGWGFKRKLMSDVATLLAHLFTDVHDPMTGYFLVRRETLDGVTLDPQGFKLLLEVLIKARYQQVVEIPITFTNRTAGKSKAGIGETFAYLANLMRYLPYKRSVIMQFGKFALVGASGTLLNLAIVYLLTSRLEMHYILSAVIAFIVAMSSNFILNSLWTFRGSLERRAGTRYLQFALVSVLTLVINLLVLAFLTEILGLYYLLSQLIGIGIGLIFNFVGNKVWTYAR</sequence>
<keyword evidence="5 8" id="KW-0812">Transmembrane</keyword>
<evidence type="ECO:0000256" key="4">
    <source>
        <dbReference type="ARBA" id="ARBA00022679"/>
    </source>
</evidence>
<dbReference type="InterPro" id="IPR007267">
    <property type="entry name" value="GtrA_DPMS_TM"/>
</dbReference>
<evidence type="ECO:0000256" key="5">
    <source>
        <dbReference type="ARBA" id="ARBA00022692"/>
    </source>
</evidence>
<name>A0A955KYJ2_9BACT</name>
<protein>
    <submittedName>
        <fullName evidence="11">GtrA family protein</fullName>
    </submittedName>
</protein>
<feature type="domain" description="Glycosyltransferase 2-like" evidence="9">
    <location>
        <begin position="2"/>
        <end position="80"/>
    </location>
</feature>
<feature type="transmembrane region" description="Helical" evidence="8">
    <location>
        <begin position="213"/>
        <end position="234"/>
    </location>
</feature>
<dbReference type="InterPro" id="IPR029044">
    <property type="entry name" value="Nucleotide-diphossugar_trans"/>
</dbReference>
<dbReference type="PANTHER" id="PTHR43398">
    <property type="entry name" value="DOLICHOL-PHOSPHATE MANNOSYLTRANSFERASE SUBUNIT 1"/>
    <property type="match status" value="1"/>
</dbReference>
<dbReference type="GO" id="GO:0016020">
    <property type="term" value="C:membrane"/>
    <property type="evidence" value="ECO:0007669"/>
    <property type="project" value="UniProtKB-SubCell"/>
</dbReference>